<feature type="domain" description="CBS" evidence="3">
    <location>
        <begin position="73"/>
        <end position="131"/>
    </location>
</feature>
<sequence length="144" mass="15499">MTTAKDVMHRGATCVDANVNLTEAARMMRDLGVGALPICGEDGKLKGIITDRDIVVKCLAEGKDPDACSAIELAQGKPFYVDAQADIETVLQEMIQHKIKRLPVIENRTLVGIVSEADLAQHLPEEQVGRLVEAIKSGPADHVS</sequence>
<evidence type="ECO:0000313" key="5">
    <source>
        <dbReference type="Proteomes" id="UP000074382"/>
    </source>
</evidence>
<organism evidence="4 5">
    <name type="scientific">Thermobifida cellulosilytica TB100</name>
    <dbReference type="NCBI Taxonomy" id="665004"/>
    <lineage>
        <taxon>Bacteria</taxon>
        <taxon>Bacillati</taxon>
        <taxon>Actinomycetota</taxon>
        <taxon>Actinomycetes</taxon>
        <taxon>Streptosporangiales</taxon>
        <taxon>Nocardiopsidaceae</taxon>
        <taxon>Thermobifida</taxon>
    </lineage>
</organism>
<feature type="domain" description="CBS" evidence="3">
    <location>
        <begin position="8"/>
        <end position="65"/>
    </location>
</feature>
<dbReference type="SMART" id="SM00116">
    <property type="entry name" value="CBS"/>
    <property type="match status" value="2"/>
</dbReference>
<comment type="caution">
    <text evidence="4">The sequence shown here is derived from an EMBL/GenBank/DDBJ whole genome shotgun (WGS) entry which is preliminary data.</text>
</comment>
<dbReference type="InterPro" id="IPR051257">
    <property type="entry name" value="Diverse_CBS-Domain"/>
</dbReference>
<dbReference type="OrthoDB" id="9789996at2"/>
<dbReference type="Proteomes" id="UP000074382">
    <property type="component" value="Unassembled WGS sequence"/>
</dbReference>
<gene>
    <name evidence="4" type="ORF">AC529_14140</name>
</gene>
<dbReference type="CDD" id="cd04622">
    <property type="entry name" value="CBS_pair_HRP1_like"/>
    <property type="match status" value="1"/>
</dbReference>
<dbReference type="AlphaFoldDB" id="A0A147KFI8"/>
<dbReference type="EMBL" id="LGEM01000100">
    <property type="protein sequence ID" value="KUP96053.1"/>
    <property type="molecule type" value="Genomic_DNA"/>
</dbReference>
<dbReference type="Pfam" id="PF00571">
    <property type="entry name" value="CBS"/>
    <property type="match status" value="2"/>
</dbReference>
<evidence type="ECO:0000313" key="4">
    <source>
        <dbReference type="EMBL" id="KUP96053.1"/>
    </source>
</evidence>
<dbReference type="PATRIC" id="fig|665004.4.peg.47"/>
<dbReference type="STRING" id="665004.AC529_14140"/>
<dbReference type="InterPro" id="IPR046342">
    <property type="entry name" value="CBS_dom_sf"/>
</dbReference>
<dbReference type="PROSITE" id="PS51371">
    <property type="entry name" value="CBS"/>
    <property type="match status" value="2"/>
</dbReference>
<dbReference type="InterPro" id="IPR000644">
    <property type="entry name" value="CBS_dom"/>
</dbReference>
<dbReference type="SUPFAM" id="SSF54631">
    <property type="entry name" value="CBS-domain pair"/>
    <property type="match status" value="1"/>
</dbReference>
<dbReference type="Gene3D" id="3.10.580.10">
    <property type="entry name" value="CBS-domain"/>
    <property type="match status" value="1"/>
</dbReference>
<evidence type="ECO:0000256" key="2">
    <source>
        <dbReference type="PROSITE-ProRule" id="PRU00703"/>
    </source>
</evidence>
<dbReference type="PANTHER" id="PTHR43080:SF2">
    <property type="entry name" value="CBS DOMAIN-CONTAINING PROTEIN"/>
    <property type="match status" value="1"/>
</dbReference>
<reference evidence="5" key="1">
    <citation type="journal article" date="2017" name="Acta Aliment.">
        <title>Plant polysaccharide degrading enzyme system of Thermpbifida cellulosilytica TB100 revealed by de novo genome project data.</title>
        <authorList>
            <person name="Toth A."/>
            <person name="Baka E."/>
            <person name="Luzics S."/>
            <person name="Bata-Vidacs I."/>
            <person name="Nagy I."/>
            <person name="Balint B."/>
            <person name="Herceg R."/>
            <person name="Olasz F."/>
            <person name="Wilk T."/>
            <person name="Nagy T."/>
            <person name="Kriszt B."/>
            <person name="Nagy I."/>
            <person name="Kukolya J."/>
        </authorList>
    </citation>
    <scope>NUCLEOTIDE SEQUENCE [LARGE SCALE GENOMIC DNA]</scope>
    <source>
        <strain evidence="5">TB100</strain>
    </source>
</reference>
<accession>A0A147KFI8</accession>
<protein>
    <submittedName>
        <fullName evidence="4">Hypoxic response protein 1</fullName>
    </submittedName>
</protein>
<proteinExistence type="predicted"/>
<keyword evidence="5" id="KW-1185">Reference proteome</keyword>
<dbReference type="RefSeq" id="WP_068752916.1">
    <property type="nucleotide sequence ID" value="NZ_KQ950180.1"/>
</dbReference>
<keyword evidence="1 2" id="KW-0129">CBS domain</keyword>
<dbReference type="PANTHER" id="PTHR43080">
    <property type="entry name" value="CBS DOMAIN-CONTAINING PROTEIN CBSX3, MITOCHONDRIAL"/>
    <property type="match status" value="1"/>
</dbReference>
<name>A0A147KFI8_THECS</name>
<evidence type="ECO:0000259" key="3">
    <source>
        <dbReference type="PROSITE" id="PS51371"/>
    </source>
</evidence>
<evidence type="ECO:0000256" key="1">
    <source>
        <dbReference type="ARBA" id="ARBA00023122"/>
    </source>
</evidence>